<dbReference type="Gene3D" id="1.10.287.130">
    <property type="match status" value="1"/>
</dbReference>
<evidence type="ECO:0000256" key="7">
    <source>
        <dbReference type="SAM" id="MobiDB-lite"/>
    </source>
</evidence>
<evidence type="ECO:0000259" key="9">
    <source>
        <dbReference type="PROSITE" id="PS50112"/>
    </source>
</evidence>
<keyword evidence="12" id="KW-1185">Reference proteome</keyword>
<feature type="domain" description="PAC" evidence="10">
    <location>
        <begin position="222"/>
        <end position="275"/>
    </location>
</feature>
<dbReference type="InterPro" id="IPR036890">
    <property type="entry name" value="HATPase_C_sf"/>
</dbReference>
<feature type="domain" description="PAS" evidence="9">
    <location>
        <begin position="709"/>
        <end position="763"/>
    </location>
</feature>
<dbReference type="CDD" id="cd00130">
    <property type="entry name" value="PAS"/>
    <property type="match status" value="5"/>
</dbReference>
<dbReference type="FunFam" id="3.30.450.20:FF:000099">
    <property type="entry name" value="Sensory box sensor histidine kinase"/>
    <property type="match status" value="1"/>
</dbReference>
<dbReference type="InterPro" id="IPR013655">
    <property type="entry name" value="PAS_fold_3"/>
</dbReference>
<comment type="caution">
    <text evidence="11">The sequence shown here is derived from an EMBL/GenBank/DDBJ whole genome shotgun (WGS) entry which is preliminary data.</text>
</comment>
<dbReference type="SUPFAM" id="SSF55781">
    <property type="entry name" value="GAF domain-like"/>
    <property type="match status" value="1"/>
</dbReference>
<dbReference type="CDD" id="cd00075">
    <property type="entry name" value="HATPase"/>
    <property type="match status" value="1"/>
</dbReference>
<evidence type="ECO:0000256" key="1">
    <source>
        <dbReference type="ARBA" id="ARBA00000085"/>
    </source>
</evidence>
<dbReference type="SUPFAM" id="SSF55874">
    <property type="entry name" value="ATPase domain of HSP90 chaperone/DNA topoisomerase II/histidine kinase"/>
    <property type="match status" value="1"/>
</dbReference>
<dbReference type="Gene3D" id="3.30.450.40">
    <property type="match status" value="1"/>
</dbReference>
<feature type="domain" description="PAC" evidence="10">
    <location>
        <begin position="478"/>
        <end position="530"/>
    </location>
</feature>
<dbReference type="NCBIfam" id="TIGR00229">
    <property type="entry name" value="sensory_box"/>
    <property type="match status" value="5"/>
</dbReference>
<dbReference type="InterPro" id="IPR029016">
    <property type="entry name" value="GAF-like_dom_sf"/>
</dbReference>
<evidence type="ECO:0000313" key="11">
    <source>
        <dbReference type="EMBL" id="EFI36320.1"/>
    </source>
</evidence>
<dbReference type="SUPFAM" id="SSF47384">
    <property type="entry name" value="Homodimeric domain of signal transducing histidine kinase"/>
    <property type="match status" value="1"/>
</dbReference>
<dbReference type="eggNOG" id="COG2203">
    <property type="taxonomic scope" value="Bacteria"/>
</dbReference>
<dbReference type="InterPro" id="IPR035965">
    <property type="entry name" value="PAS-like_dom_sf"/>
</dbReference>
<dbReference type="InterPro" id="IPR003594">
    <property type="entry name" value="HATPase_dom"/>
</dbReference>
<evidence type="ECO:0000256" key="5">
    <source>
        <dbReference type="ARBA" id="ARBA00022777"/>
    </source>
</evidence>
<dbReference type="Pfam" id="PF02518">
    <property type="entry name" value="HATPase_c"/>
    <property type="match status" value="1"/>
</dbReference>
<dbReference type="Proteomes" id="UP000005496">
    <property type="component" value="Unassembled WGS sequence"/>
</dbReference>
<dbReference type="InterPro" id="IPR001610">
    <property type="entry name" value="PAC"/>
</dbReference>
<dbReference type="InterPro" id="IPR004358">
    <property type="entry name" value="Sig_transdc_His_kin-like_C"/>
</dbReference>
<dbReference type="PRINTS" id="PR00344">
    <property type="entry name" value="BCTRLSENSOR"/>
</dbReference>
<dbReference type="PROSITE" id="PS50112">
    <property type="entry name" value="PAS"/>
    <property type="match status" value="4"/>
</dbReference>
<dbReference type="InterPro" id="IPR005467">
    <property type="entry name" value="His_kinase_dom"/>
</dbReference>
<feature type="domain" description="PAC" evidence="10">
    <location>
        <begin position="93"/>
        <end position="145"/>
    </location>
</feature>
<evidence type="ECO:0000256" key="6">
    <source>
        <dbReference type="SAM" id="Coils"/>
    </source>
</evidence>
<evidence type="ECO:0000256" key="3">
    <source>
        <dbReference type="ARBA" id="ARBA00022553"/>
    </source>
</evidence>
<dbReference type="CDD" id="cd00082">
    <property type="entry name" value="HisKA"/>
    <property type="match status" value="1"/>
</dbReference>
<organism evidence="11 12">
    <name type="scientific">Desulfonatronospira thiodismutans ASO3-1</name>
    <dbReference type="NCBI Taxonomy" id="555779"/>
    <lineage>
        <taxon>Bacteria</taxon>
        <taxon>Pseudomonadati</taxon>
        <taxon>Thermodesulfobacteriota</taxon>
        <taxon>Desulfovibrionia</taxon>
        <taxon>Desulfovibrionales</taxon>
        <taxon>Desulfonatronovibrionaceae</taxon>
        <taxon>Desulfonatronospira</taxon>
    </lineage>
</organism>
<feature type="compositionally biased region" description="Polar residues" evidence="7">
    <location>
        <begin position="1"/>
        <end position="12"/>
    </location>
</feature>
<evidence type="ECO:0000259" key="10">
    <source>
        <dbReference type="PROSITE" id="PS50113"/>
    </source>
</evidence>
<dbReference type="InterPro" id="IPR000700">
    <property type="entry name" value="PAS-assoc_C"/>
</dbReference>
<dbReference type="InterPro" id="IPR003661">
    <property type="entry name" value="HisK_dim/P_dom"/>
</dbReference>
<feature type="region of interest" description="Disordered" evidence="7">
    <location>
        <begin position="1"/>
        <end position="22"/>
    </location>
</feature>
<keyword evidence="5 11" id="KW-0418">Kinase</keyword>
<dbReference type="eggNOG" id="COG2205">
    <property type="taxonomic scope" value="Bacteria"/>
</dbReference>
<dbReference type="SUPFAM" id="SSF55785">
    <property type="entry name" value="PYP-like sensor domain (PAS domain)"/>
    <property type="match status" value="6"/>
</dbReference>
<feature type="domain" description="PAS" evidence="9">
    <location>
        <begin position="835"/>
        <end position="911"/>
    </location>
</feature>
<gene>
    <name evidence="11" type="ORF">Dthio_PD3785</name>
</gene>
<dbReference type="Pfam" id="PF08447">
    <property type="entry name" value="PAS_3"/>
    <property type="match status" value="3"/>
</dbReference>
<dbReference type="Pfam" id="PF00512">
    <property type="entry name" value="HisKA"/>
    <property type="match status" value="1"/>
</dbReference>
<evidence type="ECO:0000313" key="12">
    <source>
        <dbReference type="Proteomes" id="UP000005496"/>
    </source>
</evidence>
<evidence type="ECO:0000259" key="8">
    <source>
        <dbReference type="PROSITE" id="PS50109"/>
    </source>
</evidence>
<evidence type="ECO:0000256" key="2">
    <source>
        <dbReference type="ARBA" id="ARBA00012438"/>
    </source>
</evidence>
<name>D6SKB7_9BACT</name>
<protein>
    <recommendedName>
        <fullName evidence="2">histidine kinase</fullName>
        <ecNumber evidence="2">2.7.13.3</ecNumber>
    </recommendedName>
</protein>
<dbReference type="SMART" id="SM00388">
    <property type="entry name" value="HisKA"/>
    <property type="match status" value="1"/>
</dbReference>
<feature type="domain" description="PAS" evidence="9">
    <location>
        <begin position="146"/>
        <end position="222"/>
    </location>
</feature>
<dbReference type="Pfam" id="PF12860">
    <property type="entry name" value="PAS_7"/>
    <property type="match status" value="1"/>
</dbReference>
<feature type="domain" description="Histidine kinase" evidence="8">
    <location>
        <begin position="986"/>
        <end position="1204"/>
    </location>
</feature>
<accession>D6SKB7</accession>
<feature type="domain" description="PAC" evidence="10">
    <location>
        <begin position="782"/>
        <end position="834"/>
    </location>
</feature>
<dbReference type="EMBL" id="ACJN02000001">
    <property type="protein sequence ID" value="EFI36320.1"/>
    <property type="molecule type" value="Genomic_DNA"/>
</dbReference>
<keyword evidence="6" id="KW-0175">Coiled coil</keyword>
<dbReference type="PANTHER" id="PTHR43304:SF1">
    <property type="entry name" value="PAC DOMAIN-CONTAINING PROTEIN"/>
    <property type="match status" value="1"/>
</dbReference>
<reference evidence="11" key="1">
    <citation type="submission" date="2010-05" db="EMBL/GenBank/DDBJ databases">
        <title>The draft genome of Desulfonatronospira thiodismutans ASO3-1.</title>
        <authorList>
            <consortium name="US DOE Joint Genome Institute (JGI-PGF)"/>
            <person name="Lucas S."/>
            <person name="Copeland A."/>
            <person name="Lapidus A."/>
            <person name="Cheng J.-F."/>
            <person name="Bruce D."/>
            <person name="Goodwin L."/>
            <person name="Pitluck S."/>
            <person name="Chertkov O."/>
            <person name="Brettin T."/>
            <person name="Detter J.C."/>
            <person name="Han C."/>
            <person name="Land M.L."/>
            <person name="Hauser L."/>
            <person name="Kyrpides N."/>
            <person name="Mikhailova N."/>
            <person name="Muyzer G."/>
            <person name="Woyke T."/>
        </authorList>
    </citation>
    <scope>NUCLEOTIDE SEQUENCE [LARGE SCALE GENOMIC DNA]</scope>
    <source>
        <strain evidence="11">ASO3-1</strain>
    </source>
</reference>
<feature type="domain" description="PAS" evidence="9">
    <location>
        <begin position="404"/>
        <end position="474"/>
    </location>
</feature>
<evidence type="ECO:0000256" key="4">
    <source>
        <dbReference type="ARBA" id="ARBA00022679"/>
    </source>
</evidence>
<dbReference type="EC" id="2.7.13.3" evidence="2"/>
<dbReference type="InterPro" id="IPR013656">
    <property type="entry name" value="PAS_4"/>
</dbReference>
<dbReference type="SMART" id="SM00387">
    <property type="entry name" value="HATPase_c"/>
    <property type="match status" value="1"/>
</dbReference>
<dbReference type="PROSITE" id="PS50109">
    <property type="entry name" value="HIS_KIN"/>
    <property type="match status" value="1"/>
</dbReference>
<feature type="coiled-coil region" evidence="6">
    <location>
        <begin position="514"/>
        <end position="541"/>
    </location>
</feature>
<dbReference type="FunFam" id="3.30.565.10:FF:000006">
    <property type="entry name" value="Sensor histidine kinase WalK"/>
    <property type="match status" value="1"/>
</dbReference>
<proteinExistence type="predicted"/>
<dbReference type="Pfam" id="PF08448">
    <property type="entry name" value="PAS_4"/>
    <property type="match status" value="1"/>
</dbReference>
<dbReference type="Pfam" id="PF13426">
    <property type="entry name" value="PAS_9"/>
    <property type="match status" value="1"/>
</dbReference>
<feature type="domain" description="PAC" evidence="10">
    <location>
        <begin position="915"/>
        <end position="968"/>
    </location>
</feature>
<dbReference type="RefSeq" id="WP_008869439.1">
    <property type="nucleotide sequence ID" value="NZ_ACJN02000001.1"/>
</dbReference>
<keyword evidence="3" id="KW-0597">Phosphoprotein</keyword>
<dbReference type="SMART" id="SM00086">
    <property type="entry name" value="PAC"/>
    <property type="match status" value="5"/>
</dbReference>
<sequence length="1207" mass="136501">MSQKTSPPTDQGSIEPPVFENPQGILMNAPVCIFTTTPDGRYLSVNNTLARMHGYDSPRQLMDSVTDIATQIYADPADRDKLKSMLEQYGQVTNFECRLRHRSGRIFWVSENISVIKDKDGNITAYQGFNQAITERKQTELALHKSEERFSLAMQATRDGLWDWDVTTGEVYFSPGYARMLGYDSTEVPPHVQTWLDLIHPEDKEKAYQANLDCINNLVDSFEVEFRMQAKNRDWVWILGRGSAVRRDESGKALRMIGTHTDITNRKQAEEARIASEQKFKNLIEKCPASVMLLDHQGRVEFVNDWHIEKFANNKLGKEYFLGRSIHELPGLVNAGVDTEISRVFQGDDVELENVYFPEFAVGGSGWVNIRAVPVYQGGRVAGGVLLRENITARKKMETALQQSQQKFRSLVENTQDVIYSHTPEGHFTYLSPQVSDLLGYEVQELLGKNFQDLVHPQDLPVVQRGLDNALKTDQNHGEVEYRLLHKDGHYRWFHVRVSFQRNSEGEIESVLGVARDITERKQAEELLRESEERTRHLNAVLKAYNQVNEVIFNAGDITPLLQEVCQALISTRGYYNAWIILLDKNKNVTHFGQAGLDDEFQELIDGFQYGKKPACALNVSTSPGLQVVMDPGTDCEGCPLAEQYSDRSGFSARLEVEGFVLGLITVSIPANLAGDLEEQDLFNSLAWTIAQGIQRIRLEKIRRSQRERLKNYERIISRINDGMAIVAPDYRYIIVNDAYQREFGKPREEIEGHTVEELVGKEVFYSKIKPRLDTAFAGEEVVSEDSFPGLDGVLKYKVMNYYPFYEKDGSVAGVVATGKDFTEQKKAEDALRESEELLRTVNETVGEGIVLKDASDRFVHWNKTASDIFGLDIEHARGQTPEVFDIKFIHEDGTEYAGDDFPSQHTLRTGEPCNNVIMGIKRNNQSTTWLKINTRPIFTPGEAKPYLVVVSFSDITERKHAEEKLKSMNQQLQKSNAEKDELFSFVAHDLKAPIAGFLSLTEVLNKYFDDFSMDELREMLSEMHKSSEGLHALLEDLLQWARVKKGMLVYTPESVCLNDLVTAGISLARSVADQKDINLWNNVPRGMNLYADQKMIYSVIRNLLFNALKFTYQGGNVSIHAHKQGSMVKIMIHDDGMGMDQDTAARVFAIDKRKSVKGTDGEKGTGLGLALCKEFVEQHGGRIWIDSEPGQGTTVYFTVPGNGEVD</sequence>
<dbReference type="PROSITE" id="PS50113">
    <property type="entry name" value="PAC"/>
    <property type="match status" value="5"/>
</dbReference>
<dbReference type="PANTHER" id="PTHR43304">
    <property type="entry name" value="PHYTOCHROME-LIKE PROTEIN CPH1"/>
    <property type="match status" value="1"/>
</dbReference>
<dbReference type="InterPro" id="IPR000014">
    <property type="entry name" value="PAS"/>
</dbReference>
<comment type="catalytic activity">
    <reaction evidence="1">
        <text>ATP + protein L-histidine = ADP + protein N-phospho-L-histidine.</text>
        <dbReference type="EC" id="2.7.13.3"/>
    </reaction>
</comment>
<dbReference type="GO" id="GO:0000155">
    <property type="term" value="F:phosphorelay sensor kinase activity"/>
    <property type="evidence" value="ECO:0007669"/>
    <property type="project" value="InterPro"/>
</dbReference>
<dbReference type="Gene3D" id="3.30.565.10">
    <property type="entry name" value="Histidine kinase-like ATPase, C-terminal domain"/>
    <property type="match status" value="1"/>
</dbReference>
<dbReference type="eggNOG" id="COG2202">
    <property type="taxonomic scope" value="Bacteria"/>
</dbReference>
<dbReference type="Gene3D" id="3.30.450.20">
    <property type="entry name" value="PAS domain"/>
    <property type="match status" value="6"/>
</dbReference>
<dbReference type="OrthoDB" id="9762798at2"/>
<dbReference type="InterPro" id="IPR036097">
    <property type="entry name" value="HisK_dim/P_sf"/>
</dbReference>
<dbReference type="InterPro" id="IPR052162">
    <property type="entry name" value="Sensor_kinase/Photoreceptor"/>
</dbReference>
<keyword evidence="4" id="KW-0808">Transferase</keyword>
<dbReference type="AlphaFoldDB" id="D6SKB7"/>
<dbReference type="SMART" id="SM00091">
    <property type="entry name" value="PAS"/>
    <property type="match status" value="6"/>
</dbReference>